<name>A0A543KNC0_9MICO</name>
<dbReference type="InterPro" id="IPR007627">
    <property type="entry name" value="RNA_pol_sigma70_r2"/>
</dbReference>
<dbReference type="Gene3D" id="1.10.1740.10">
    <property type="match status" value="1"/>
</dbReference>
<feature type="compositionally biased region" description="Basic and acidic residues" evidence="6">
    <location>
        <begin position="1"/>
        <end position="21"/>
    </location>
</feature>
<comment type="caution">
    <text evidence="9">The sequence shown here is derived from an EMBL/GenBank/DDBJ whole genome shotgun (WGS) entry which is preliminary data.</text>
</comment>
<dbReference type="InterPro" id="IPR013249">
    <property type="entry name" value="RNA_pol_sigma70_r4_t2"/>
</dbReference>
<dbReference type="GO" id="GO:0016987">
    <property type="term" value="F:sigma factor activity"/>
    <property type="evidence" value="ECO:0007669"/>
    <property type="project" value="UniProtKB-KW"/>
</dbReference>
<dbReference type="Pfam" id="PF08281">
    <property type="entry name" value="Sigma70_r4_2"/>
    <property type="match status" value="1"/>
</dbReference>
<dbReference type="GO" id="GO:0006352">
    <property type="term" value="P:DNA-templated transcription initiation"/>
    <property type="evidence" value="ECO:0007669"/>
    <property type="project" value="InterPro"/>
</dbReference>
<keyword evidence="10" id="KW-1185">Reference proteome</keyword>
<dbReference type="InterPro" id="IPR013324">
    <property type="entry name" value="RNA_pol_sigma_r3/r4-like"/>
</dbReference>
<keyword evidence="5" id="KW-0804">Transcription</keyword>
<organism evidence="9 10">
    <name type="scientific">Ornithinimicrobium humiphilum</name>
    <dbReference type="NCBI Taxonomy" id="125288"/>
    <lineage>
        <taxon>Bacteria</taxon>
        <taxon>Bacillati</taxon>
        <taxon>Actinomycetota</taxon>
        <taxon>Actinomycetes</taxon>
        <taxon>Micrococcales</taxon>
        <taxon>Ornithinimicrobiaceae</taxon>
        <taxon>Ornithinimicrobium</taxon>
    </lineage>
</organism>
<dbReference type="InterPro" id="IPR036388">
    <property type="entry name" value="WH-like_DNA-bd_sf"/>
</dbReference>
<proteinExistence type="inferred from homology"/>
<dbReference type="SUPFAM" id="SSF88946">
    <property type="entry name" value="Sigma2 domain of RNA polymerase sigma factors"/>
    <property type="match status" value="1"/>
</dbReference>
<keyword evidence="2" id="KW-0805">Transcription regulation</keyword>
<dbReference type="SUPFAM" id="SSF88659">
    <property type="entry name" value="Sigma3 and sigma4 domains of RNA polymerase sigma factors"/>
    <property type="match status" value="1"/>
</dbReference>
<feature type="region of interest" description="Disordered" evidence="6">
    <location>
        <begin position="1"/>
        <end position="36"/>
    </location>
</feature>
<dbReference type="InterPro" id="IPR013325">
    <property type="entry name" value="RNA_pol_sigma_r2"/>
</dbReference>
<evidence type="ECO:0000256" key="3">
    <source>
        <dbReference type="ARBA" id="ARBA00023082"/>
    </source>
</evidence>
<feature type="domain" description="RNA polymerase sigma factor 70 region 4 type 2" evidence="8">
    <location>
        <begin position="155"/>
        <end position="206"/>
    </location>
</feature>
<evidence type="ECO:0000313" key="10">
    <source>
        <dbReference type="Proteomes" id="UP000315133"/>
    </source>
</evidence>
<dbReference type="CDD" id="cd06171">
    <property type="entry name" value="Sigma70_r4"/>
    <property type="match status" value="1"/>
</dbReference>
<dbReference type="GO" id="GO:0003677">
    <property type="term" value="F:DNA binding"/>
    <property type="evidence" value="ECO:0007669"/>
    <property type="project" value="UniProtKB-KW"/>
</dbReference>
<evidence type="ECO:0000256" key="4">
    <source>
        <dbReference type="ARBA" id="ARBA00023125"/>
    </source>
</evidence>
<dbReference type="Pfam" id="PF04542">
    <property type="entry name" value="Sigma70_r2"/>
    <property type="match status" value="1"/>
</dbReference>
<sequence length="214" mass="23823">MRRAPGESVRDDAVPGEEKGPKMMSNRRGPSGVTGDVTALTAHRRPARARTSDPVEETVHAVYQAHFGALAGWAAHLVGDVDLGHDMATDAFVRLLGHWEKVDQPRPWLYTTVANLVKDHWRKRGRERAAYDREFGGTDPETAVHRPDDWALRVSVRDAVESLPERLRSAVLLHYFGDLTVAEVARSLGKAEGTIKSDLYEARARLARTLESVR</sequence>
<dbReference type="PANTHER" id="PTHR43133:SF8">
    <property type="entry name" value="RNA POLYMERASE SIGMA FACTOR HI_1459-RELATED"/>
    <property type="match status" value="1"/>
</dbReference>
<dbReference type="Gene3D" id="1.10.10.10">
    <property type="entry name" value="Winged helix-like DNA-binding domain superfamily/Winged helix DNA-binding domain"/>
    <property type="match status" value="1"/>
</dbReference>
<reference evidence="9 10" key="1">
    <citation type="submission" date="2019-06" db="EMBL/GenBank/DDBJ databases">
        <title>Sequencing the genomes of 1000 actinobacteria strains.</title>
        <authorList>
            <person name="Klenk H.-P."/>
        </authorList>
    </citation>
    <scope>NUCLEOTIDE SEQUENCE [LARGE SCALE GENOMIC DNA]</scope>
    <source>
        <strain evidence="9 10">DSM 12362</strain>
    </source>
</reference>
<feature type="domain" description="RNA polymerase sigma-70 region 2" evidence="7">
    <location>
        <begin position="63"/>
        <end position="126"/>
    </location>
</feature>
<accession>A0A543KNC0</accession>
<comment type="similarity">
    <text evidence="1">Belongs to the sigma-70 factor family. ECF subfamily.</text>
</comment>
<evidence type="ECO:0000256" key="5">
    <source>
        <dbReference type="ARBA" id="ARBA00023163"/>
    </source>
</evidence>
<dbReference type="EMBL" id="VFPU01000001">
    <property type="protein sequence ID" value="TQM96563.1"/>
    <property type="molecule type" value="Genomic_DNA"/>
</dbReference>
<keyword evidence="4" id="KW-0238">DNA-binding</keyword>
<dbReference type="InterPro" id="IPR039425">
    <property type="entry name" value="RNA_pol_sigma-70-like"/>
</dbReference>
<evidence type="ECO:0000313" key="9">
    <source>
        <dbReference type="EMBL" id="TQM96563.1"/>
    </source>
</evidence>
<dbReference type="PANTHER" id="PTHR43133">
    <property type="entry name" value="RNA POLYMERASE ECF-TYPE SIGMA FACTO"/>
    <property type="match status" value="1"/>
</dbReference>
<evidence type="ECO:0000259" key="8">
    <source>
        <dbReference type="Pfam" id="PF08281"/>
    </source>
</evidence>
<dbReference type="AlphaFoldDB" id="A0A543KNC0"/>
<evidence type="ECO:0000256" key="1">
    <source>
        <dbReference type="ARBA" id="ARBA00010641"/>
    </source>
</evidence>
<keyword evidence="3" id="KW-0731">Sigma factor</keyword>
<protein>
    <submittedName>
        <fullName evidence="9">RNA polymerase sigma-70 factor (ECF subfamily)</fullName>
    </submittedName>
</protein>
<dbReference type="NCBIfam" id="TIGR02937">
    <property type="entry name" value="sigma70-ECF"/>
    <property type="match status" value="1"/>
</dbReference>
<gene>
    <name evidence="9" type="ORF">FB476_1432</name>
</gene>
<evidence type="ECO:0000256" key="2">
    <source>
        <dbReference type="ARBA" id="ARBA00023015"/>
    </source>
</evidence>
<evidence type="ECO:0000259" key="7">
    <source>
        <dbReference type="Pfam" id="PF04542"/>
    </source>
</evidence>
<dbReference type="InterPro" id="IPR014284">
    <property type="entry name" value="RNA_pol_sigma-70_dom"/>
</dbReference>
<dbReference type="Proteomes" id="UP000315133">
    <property type="component" value="Unassembled WGS sequence"/>
</dbReference>
<evidence type="ECO:0000256" key="6">
    <source>
        <dbReference type="SAM" id="MobiDB-lite"/>
    </source>
</evidence>